<keyword evidence="1" id="KW-1133">Transmembrane helix</keyword>
<protein>
    <submittedName>
        <fullName evidence="2">Uncharacterized protein</fullName>
    </submittedName>
</protein>
<sequence length="196" mass="22339">MPETCSVVRCRTTLQIFWSCTSVLIACTWVSIHPNIPGRKDKSLRVFAEKIFLMLVTLIIPEMMLYWACREWYSARILAKRFKEKGWTKSHAFFALMGGFALYEGENFICVLRVMPHDITKAAVKKRNKITRTLAGPQSQRWVSKFITVAQTTWLVIQLLARVAQRLPATELEIMTAAYAFCCIFSGGTSTGSWVS</sequence>
<keyword evidence="1" id="KW-0812">Transmembrane</keyword>
<proteinExistence type="predicted"/>
<evidence type="ECO:0000256" key="1">
    <source>
        <dbReference type="SAM" id="Phobius"/>
    </source>
</evidence>
<dbReference type="OrthoDB" id="9451547at2759"/>
<dbReference type="AlphaFoldDB" id="A0A9P5P637"/>
<organism evidence="2 3">
    <name type="scientific">Rhodocollybia butyracea</name>
    <dbReference type="NCBI Taxonomy" id="206335"/>
    <lineage>
        <taxon>Eukaryota</taxon>
        <taxon>Fungi</taxon>
        <taxon>Dikarya</taxon>
        <taxon>Basidiomycota</taxon>
        <taxon>Agaricomycotina</taxon>
        <taxon>Agaricomycetes</taxon>
        <taxon>Agaricomycetidae</taxon>
        <taxon>Agaricales</taxon>
        <taxon>Marasmiineae</taxon>
        <taxon>Omphalotaceae</taxon>
        <taxon>Rhodocollybia</taxon>
    </lineage>
</organism>
<feature type="transmembrane region" description="Helical" evidence="1">
    <location>
        <begin position="12"/>
        <end position="31"/>
    </location>
</feature>
<gene>
    <name evidence="2" type="ORF">BDP27DRAFT_1529764</name>
</gene>
<feature type="transmembrane region" description="Helical" evidence="1">
    <location>
        <begin position="51"/>
        <end position="69"/>
    </location>
</feature>
<dbReference type="PANTHER" id="PTHR35043:SF7">
    <property type="entry name" value="TRANSCRIPTION FACTOR DOMAIN-CONTAINING PROTEIN"/>
    <property type="match status" value="1"/>
</dbReference>
<keyword evidence="1" id="KW-0472">Membrane</keyword>
<name>A0A9P5P637_9AGAR</name>
<feature type="non-terminal residue" evidence="2">
    <location>
        <position position="1"/>
    </location>
</feature>
<evidence type="ECO:0000313" key="2">
    <source>
        <dbReference type="EMBL" id="KAF9033404.1"/>
    </source>
</evidence>
<evidence type="ECO:0000313" key="3">
    <source>
        <dbReference type="Proteomes" id="UP000772434"/>
    </source>
</evidence>
<dbReference type="Proteomes" id="UP000772434">
    <property type="component" value="Unassembled WGS sequence"/>
</dbReference>
<feature type="transmembrane region" description="Helical" evidence="1">
    <location>
        <begin position="90"/>
        <end position="115"/>
    </location>
</feature>
<keyword evidence="3" id="KW-1185">Reference proteome</keyword>
<dbReference type="PANTHER" id="PTHR35043">
    <property type="entry name" value="TRANSCRIPTION FACTOR DOMAIN-CONTAINING PROTEIN"/>
    <property type="match status" value="1"/>
</dbReference>
<comment type="caution">
    <text evidence="2">The sequence shown here is derived from an EMBL/GenBank/DDBJ whole genome shotgun (WGS) entry which is preliminary data.</text>
</comment>
<reference evidence="2" key="1">
    <citation type="submission" date="2020-11" db="EMBL/GenBank/DDBJ databases">
        <authorList>
            <consortium name="DOE Joint Genome Institute"/>
            <person name="Ahrendt S."/>
            <person name="Riley R."/>
            <person name="Andreopoulos W."/>
            <person name="Labutti K."/>
            <person name="Pangilinan J."/>
            <person name="Ruiz-Duenas F.J."/>
            <person name="Barrasa J.M."/>
            <person name="Sanchez-Garcia M."/>
            <person name="Camarero S."/>
            <person name="Miyauchi S."/>
            <person name="Serrano A."/>
            <person name="Linde D."/>
            <person name="Babiker R."/>
            <person name="Drula E."/>
            <person name="Ayuso-Fernandez I."/>
            <person name="Pacheco R."/>
            <person name="Padilla G."/>
            <person name="Ferreira P."/>
            <person name="Barriuso J."/>
            <person name="Kellner H."/>
            <person name="Castanera R."/>
            <person name="Alfaro M."/>
            <person name="Ramirez L."/>
            <person name="Pisabarro A.G."/>
            <person name="Kuo A."/>
            <person name="Tritt A."/>
            <person name="Lipzen A."/>
            <person name="He G."/>
            <person name="Yan M."/>
            <person name="Ng V."/>
            <person name="Cullen D."/>
            <person name="Martin F."/>
            <person name="Rosso M.-N."/>
            <person name="Henrissat B."/>
            <person name="Hibbett D."/>
            <person name="Martinez A.T."/>
            <person name="Grigoriev I.V."/>
        </authorList>
    </citation>
    <scope>NUCLEOTIDE SEQUENCE</scope>
    <source>
        <strain evidence="2">AH 40177</strain>
    </source>
</reference>
<dbReference type="EMBL" id="JADNRY010000630">
    <property type="protein sequence ID" value="KAF9033404.1"/>
    <property type="molecule type" value="Genomic_DNA"/>
</dbReference>
<accession>A0A9P5P637</accession>